<reference evidence="1 2" key="1">
    <citation type="submission" date="2019-02" db="EMBL/GenBank/DDBJ databases">
        <title>Deep-cultivation of Planctomycetes and their phenomic and genomic characterization uncovers novel biology.</title>
        <authorList>
            <person name="Wiegand S."/>
            <person name="Jogler M."/>
            <person name="Boedeker C."/>
            <person name="Pinto D."/>
            <person name="Vollmers J."/>
            <person name="Rivas-Marin E."/>
            <person name="Kohn T."/>
            <person name="Peeters S.H."/>
            <person name="Heuer A."/>
            <person name="Rast P."/>
            <person name="Oberbeckmann S."/>
            <person name="Bunk B."/>
            <person name="Jeske O."/>
            <person name="Meyerdierks A."/>
            <person name="Storesund J.E."/>
            <person name="Kallscheuer N."/>
            <person name="Luecker S."/>
            <person name="Lage O.M."/>
            <person name="Pohl T."/>
            <person name="Merkel B.J."/>
            <person name="Hornburger P."/>
            <person name="Mueller R.-W."/>
            <person name="Bruemmer F."/>
            <person name="Labrenz M."/>
            <person name="Spormann A.M."/>
            <person name="Op Den Camp H."/>
            <person name="Overmann J."/>
            <person name="Amann R."/>
            <person name="Jetten M.S.M."/>
            <person name="Mascher T."/>
            <person name="Medema M.H."/>
            <person name="Devos D.P."/>
            <person name="Kaster A.-K."/>
            <person name="Ovreas L."/>
            <person name="Rohde M."/>
            <person name="Galperin M.Y."/>
            <person name="Jogler C."/>
        </authorList>
    </citation>
    <scope>NUCLEOTIDE SEQUENCE [LARGE SCALE GENOMIC DNA]</scope>
    <source>
        <strain evidence="1 2">Q31b</strain>
    </source>
</reference>
<gene>
    <name evidence="1" type="ORF">Q31b_41970</name>
</gene>
<sequence length="150" mass="16966">MSVRGGGPVFCLLAISRKELVERARSGEVIGDGSRQMMELVYQLDCALNGQEYTHQWYGVRWKRLHDLLEAADIPENLKEQACRIMAHGSADSEEPPSYDQQLNHMRQKIIEAIAIAEGRTRGRRILPERPAVNDVAEVIRATLWEAVGR</sequence>
<comment type="caution">
    <text evidence="1">The sequence shown here is derived from an EMBL/GenBank/DDBJ whole genome shotgun (WGS) entry which is preliminary data.</text>
</comment>
<dbReference type="AlphaFoldDB" id="A0A5C6DSE5"/>
<evidence type="ECO:0000313" key="1">
    <source>
        <dbReference type="EMBL" id="TWU39114.1"/>
    </source>
</evidence>
<dbReference type="EMBL" id="SJPY01000006">
    <property type="protein sequence ID" value="TWU39114.1"/>
    <property type="molecule type" value="Genomic_DNA"/>
</dbReference>
<organism evidence="1 2">
    <name type="scientific">Novipirellula aureliae</name>
    <dbReference type="NCBI Taxonomy" id="2527966"/>
    <lineage>
        <taxon>Bacteria</taxon>
        <taxon>Pseudomonadati</taxon>
        <taxon>Planctomycetota</taxon>
        <taxon>Planctomycetia</taxon>
        <taxon>Pirellulales</taxon>
        <taxon>Pirellulaceae</taxon>
        <taxon>Novipirellula</taxon>
    </lineage>
</organism>
<proteinExistence type="predicted"/>
<accession>A0A5C6DSE5</accession>
<dbReference type="RefSeq" id="WP_197171889.1">
    <property type="nucleotide sequence ID" value="NZ_SJPY01000006.1"/>
</dbReference>
<name>A0A5C6DSE5_9BACT</name>
<protein>
    <submittedName>
        <fullName evidence="1">Uncharacterized protein</fullName>
    </submittedName>
</protein>
<dbReference type="Proteomes" id="UP000315471">
    <property type="component" value="Unassembled WGS sequence"/>
</dbReference>
<keyword evidence="2" id="KW-1185">Reference proteome</keyword>
<evidence type="ECO:0000313" key="2">
    <source>
        <dbReference type="Proteomes" id="UP000315471"/>
    </source>
</evidence>